<reference evidence="2" key="1">
    <citation type="submission" date="2016-11" db="EMBL/GenBank/DDBJ databases">
        <authorList>
            <person name="Varghese N."/>
            <person name="Submissions S."/>
        </authorList>
    </citation>
    <scope>NUCLEOTIDE SEQUENCE [LARGE SCALE GENOMIC DNA]</scope>
    <source>
        <strain evidence="2">DSM 24724</strain>
    </source>
</reference>
<sequence>MKNLLPKKLKKSEVLKVMLVFVFTVFFMSCSQEPSANQNAEVSQTDQQNPPNTKRIYYQYSFIVRNWGSHNVDCSQPEGFCYDIYTFKWYYLSLFKPDATGTPVRIDNVKEKFVMTIQKSALTPEHHKDLVRNGVYVIPEGQILAPEIVKALKFNSDILIPGKYPIQESEEAYTIAIDVK</sequence>
<proteinExistence type="predicted"/>
<evidence type="ECO:0000313" key="2">
    <source>
        <dbReference type="Proteomes" id="UP000184028"/>
    </source>
</evidence>
<gene>
    <name evidence="1" type="ORF">SAMN05444484_107227</name>
</gene>
<dbReference type="EMBL" id="FRBT01000007">
    <property type="protein sequence ID" value="SHM61276.1"/>
    <property type="molecule type" value="Genomic_DNA"/>
</dbReference>
<dbReference type="AlphaFoldDB" id="A0A1M7K7P6"/>
<keyword evidence="2" id="KW-1185">Reference proteome</keyword>
<accession>A0A1M7K7P6</accession>
<dbReference type="PROSITE" id="PS51257">
    <property type="entry name" value="PROKAR_LIPOPROTEIN"/>
    <property type="match status" value="1"/>
</dbReference>
<dbReference type="Proteomes" id="UP000184028">
    <property type="component" value="Unassembled WGS sequence"/>
</dbReference>
<organism evidence="1 2">
    <name type="scientific">Flavobacterium chilense</name>
    <dbReference type="NCBI Taxonomy" id="946677"/>
    <lineage>
        <taxon>Bacteria</taxon>
        <taxon>Pseudomonadati</taxon>
        <taxon>Bacteroidota</taxon>
        <taxon>Flavobacteriia</taxon>
        <taxon>Flavobacteriales</taxon>
        <taxon>Flavobacteriaceae</taxon>
        <taxon>Flavobacterium</taxon>
    </lineage>
</organism>
<dbReference type="RefSeq" id="WP_245179179.1">
    <property type="nucleotide sequence ID" value="NZ_FRBT01000007.1"/>
</dbReference>
<protein>
    <submittedName>
        <fullName evidence="1">Uncharacterized protein</fullName>
    </submittedName>
</protein>
<evidence type="ECO:0000313" key="1">
    <source>
        <dbReference type="EMBL" id="SHM61276.1"/>
    </source>
</evidence>
<name>A0A1M7K7P6_9FLAO</name>